<gene>
    <name evidence="1" type="ORF">EVAR_68228_1</name>
</gene>
<dbReference type="OrthoDB" id="425681at2759"/>
<comment type="caution">
    <text evidence="1">The sequence shown here is derived from an EMBL/GenBank/DDBJ whole genome shotgun (WGS) entry which is preliminary data.</text>
</comment>
<proteinExistence type="predicted"/>
<dbReference type="EMBL" id="BGZK01001935">
    <property type="protein sequence ID" value="GBP88458.1"/>
    <property type="molecule type" value="Genomic_DNA"/>
</dbReference>
<reference evidence="1 2" key="1">
    <citation type="journal article" date="2019" name="Commun. Biol.">
        <title>The bagworm genome reveals a unique fibroin gene that provides high tensile strength.</title>
        <authorList>
            <person name="Kono N."/>
            <person name="Nakamura H."/>
            <person name="Ohtoshi R."/>
            <person name="Tomita M."/>
            <person name="Numata K."/>
            <person name="Arakawa K."/>
        </authorList>
    </citation>
    <scope>NUCLEOTIDE SEQUENCE [LARGE SCALE GENOMIC DNA]</scope>
</reference>
<name>A0A4C1ZL06_EUMVA</name>
<evidence type="ECO:0000313" key="1">
    <source>
        <dbReference type="EMBL" id="GBP88458.1"/>
    </source>
</evidence>
<accession>A0A4C1ZL06</accession>
<sequence length="75" mass="8625">MLSLRNDCRVSLKDRCRNSDDREQCGLKEDVVTRVERGNRKDRKEQCVGQAAARVLLVGVAMCSESDKYPLFLHR</sequence>
<protein>
    <submittedName>
        <fullName evidence="1">Uncharacterized protein</fullName>
    </submittedName>
</protein>
<evidence type="ECO:0000313" key="2">
    <source>
        <dbReference type="Proteomes" id="UP000299102"/>
    </source>
</evidence>
<keyword evidence="2" id="KW-1185">Reference proteome</keyword>
<dbReference type="AlphaFoldDB" id="A0A4C1ZL06"/>
<organism evidence="1 2">
    <name type="scientific">Eumeta variegata</name>
    <name type="common">Bagworm moth</name>
    <name type="synonym">Eumeta japonica</name>
    <dbReference type="NCBI Taxonomy" id="151549"/>
    <lineage>
        <taxon>Eukaryota</taxon>
        <taxon>Metazoa</taxon>
        <taxon>Ecdysozoa</taxon>
        <taxon>Arthropoda</taxon>
        <taxon>Hexapoda</taxon>
        <taxon>Insecta</taxon>
        <taxon>Pterygota</taxon>
        <taxon>Neoptera</taxon>
        <taxon>Endopterygota</taxon>
        <taxon>Lepidoptera</taxon>
        <taxon>Glossata</taxon>
        <taxon>Ditrysia</taxon>
        <taxon>Tineoidea</taxon>
        <taxon>Psychidae</taxon>
        <taxon>Oiketicinae</taxon>
        <taxon>Eumeta</taxon>
    </lineage>
</organism>
<dbReference type="Proteomes" id="UP000299102">
    <property type="component" value="Unassembled WGS sequence"/>
</dbReference>